<organism evidence="2 3">
    <name type="scientific">Paenarthrobacter aromaticivorans</name>
    <dbReference type="NCBI Taxonomy" id="2849150"/>
    <lineage>
        <taxon>Bacteria</taxon>
        <taxon>Bacillati</taxon>
        <taxon>Actinomycetota</taxon>
        <taxon>Actinomycetes</taxon>
        <taxon>Micrococcales</taxon>
        <taxon>Micrococcaceae</taxon>
        <taxon>Paenarthrobacter</taxon>
    </lineage>
</organism>
<evidence type="ECO:0000256" key="1">
    <source>
        <dbReference type="SAM" id="Phobius"/>
    </source>
</evidence>
<proteinExistence type="predicted"/>
<accession>A0ABS6I4Q7</accession>
<sequence>MSIVIHHIWGKILVTTTKQVKTRRDPASRLSFLGAVILATFLGAVVVVTGSSNSRAMSTTGNEILTAVAVAGFQGSMIATVAAVLMWFPTYRHISKKMRLALQFPVMMVCGAATAIPVAIADIAFNLNPGFTGIWAVYTLFAGIWSASLAWVLVTVVPRRIEKTPYLWWTGVLVLSVGAVVYGIRLFGDSFWS</sequence>
<protein>
    <recommendedName>
        <fullName evidence="4">Yip1 domain-containing protein</fullName>
    </recommendedName>
</protein>
<dbReference type="RefSeq" id="WP_216924850.1">
    <property type="nucleotide sequence ID" value="NZ_JAHOPC010000005.1"/>
</dbReference>
<dbReference type="EMBL" id="JAHOPC010000005">
    <property type="protein sequence ID" value="MBU8866690.1"/>
    <property type="molecule type" value="Genomic_DNA"/>
</dbReference>
<feature type="transmembrane region" description="Helical" evidence="1">
    <location>
        <begin position="166"/>
        <end position="187"/>
    </location>
</feature>
<comment type="caution">
    <text evidence="2">The sequence shown here is derived from an EMBL/GenBank/DDBJ whole genome shotgun (WGS) entry which is preliminary data.</text>
</comment>
<evidence type="ECO:0008006" key="4">
    <source>
        <dbReference type="Google" id="ProtNLM"/>
    </source>
</evidence>
<evidence type="ECO:0000313" key="2">
    <source>
        <dbReference type="EMBL" id="MBU8866690.1"/>
    </source>
</evidence>
<keyword evidence="1" id="KW-0472">Membrane</keyword>
<name>A0ABS6I4Q7_9MICC</name>
<feature type="transmembrane region" description="Helical" evidence="1">
    <location>
        <begin position="133"/>
        <end position="154"/>
    </location>
</feature>
<gene>
    <name evidence="2" type="ORF">KSW38_10355</name>
</gene>
<feature type="transmembrane region" description="Helical" evidence="1">
    <location>
        <begin position="64"/>
        <end position="88"/>
    </location>
</feature>
<reference evidence="2 3" key="1">
    <citation type="submission" date="2021-06" db="EMBL/GenBank/DDBJ databases">
        <authorList>
            <person name="Jeong J.W."/>
        </authorList>
    </citation>
    <scope>NUCLEOTIDE SEQUENCE [LARGE SCALE GENOMIC DNA]</scope>
    <source>
        <strain evidence="2 3">MMS21-TAE1-1</strain>
    </source>
</reference>
<keyword evidence="1" id="KW-1133">Transmembrane helix</keyword>
<feature type="transmembrane region" description="Helical" evidence="1">
    <location>
        <begin position="100"/>
        <end position="121"/>
    </location>
</feature>
<dbReference type="Proteomes" id="UP000824166">
    <property type="component" value="Unassembled WGS sequence"/>
</dbReference>
<feature type="transmembrane region" description="Helical" evidence="1">
    <location>
        <begin position="30"/>
        <end position="52"/>
    </location>
</feature>
<keyword evidence="3" id="KW-1185">Reference proteome</keyword>
<keyword evidence="1" id="KW-0812">Transmembrane</keyword>
<evidence type="ECO:0000313" key="3">
    <source>
        <dbReference type="Proteomes" id="UP000824166"/>
    </source>
</evidence>